<name>A0AAV4LL47_9BACL</name>
<keyword evidence="6" id="KW-1185">Reference proteome</keyword>
<evidence type="ECO:0000256" key="3">
    <source>
        <dbReference type="ARBA" id="ARBA00023125"/>
    </source>
</evidence>
<dbReference type="InterPro" id="IPR000119">
    <property type="entry name" value="Hist_DNA-bd"/>
</dbReference>
<keyword evidence="3" id="KW-0238">DNA-binding</keyword>
<accession>A0AAV4LL47</accession>
<dbReference type="GO" id="GO:0030261">
    <property type="term" value="P:chromosome condensation"/>
    <property type="evidence" value="ECO:0007669"/>
    <property type="project" value="UniProtKB-KW"/>
</dbReference>
<dbReference type="PRINTS" id="PR01727">
    <property type="entry name" value="DNABINDINGHU"/>
</dbReference>
<sequence>MTKQDLIAKVALKSGLSKKDAAAAVDAALDSISEALAAGDKVTLVGFGAFEIRERAARTGRNPQTGETIEIPASKVPAFKPGKVLKEVCKTA</sequence>
<comment type="caution">
    <text evidence="5">The sequence shown here is derived from an EMBL/GenBank/DDBJ whole genome shotgun (WGS) entry which is preliminary data.</text>
</comment>
<dbReference type="GO" id="GO:1990103">
    <property type="term" value="C:DnaA-HU complex"/>
    <property type="evidence" value="ECO:0007669"/>
    <property type="project" value="UniProtKB-ARBA"/>
</dbReference>
<evidence type="ECO:0000256" key="2">
    <source>
        <dbReference type="ARBA" id="ARBA00023067"/>
    </source>
</evidence>
<dbReference type="Proteomes" id="UP001057291">
    <property type="component" value="Unassembled WGS sequence"/>
</dbReference>
<dbReference type="PROSITE" id="PS00045">
    <property type="entry name" value="HISTONE_LIKE"/>
    <property type="match status" value="1"/>
</dbReference>
<organism evidence="5 6">
    <name type="scientific">Collibacillus ludicampi</name>
    <dbReference type="NCBI Taxonomy" id="2771369"/>
    <lineage>
        <taxon>Bacteria</taxon>
        <taxon>Bacillati</taxon>
        <taxon>Bacillota</taxon>
        <taxon>Bacilli</taxon>
        <taxon>Bacillales</taxon>
        <taxon>Alicyclobacillaceae</taxon>
        <taxon>Collibacillus</taxon>
    </lineage>
</organism>
<reference evidence="5" key="1">
    <citation type="journal article" date="2023" name="Int. J. Syst. Evol. Microbiol.">
        <title>Collibacillus ludicampi gen. nov., sp. nov., a new soil bacterium of the family Alicyclobacillaceae.</title>
        <authorList>
            <person name="Jojima T."/>
            <person name="Ioku Y."/>
            <person name="Fukuta Y."/>
            <person name="Shirasaka N."/>
            <person name="Matsumura Y."/>
            <person name="Mori M."/>
        </authorList>
    </citation>
    <scope>NUCLEOTIDE SEQUENCE</scope>
    <source>
        <strain evidence="5">TP075</strain>
    </source>
</reference>
<dbReference type="InterPro" id="IPR020816">
    <property type="entry name" value="Histone-like_DNA-bd_CS"/>
</dbReference>
<keyword evidence="2" id="KW-0226">DNA condensation</keyword>
<dbReference type="FunFam" id="4.10.520.10:FF:000001">
    <property type="entry name" value="DNA-binding protein HU"/>
    <property type="match status" value="1"/>
</dbReference>
<dbReference type="Gene3D" id="4.10.520.10">
    <property type="entry name" value="IHF-like DNA-binding proteins"/>
    <property type="match status" value="1"/>
</dbReference>
<dbReference type="GO" id="GO:0042802">
    <property type="term" value="F:identical protein binding"/>
    <property type="evidence" value="ECO:0007669"/>
    <property type="project" value="UniProtKB-ARBA"/>
</dbReference>
<dbReference type="GO" id="GO:0005829">
    <property type="term" value="C:cytosol"/>
    <property type="evidence" value="ECO:0007669"/>
    <property type="project" value="TreeGrafter"/>
</dbReference>
<evidence type="ECO:0000256" key="4">
    <source>
        <dbReference type="RuleBase" id="RU003939"/>
    </source>
</evidence>
<dbReference type="SUPFAM" id="SSF47729">
    <property type="entry name" value="IHF-like DNA-binding proteins"/>
    <property type="match status" value="1"/>
</dbReference>
<dbReference type="Pfam" id="PF00216">
    <property type="entry name" value="Bac_DNA_binding"/>
    <property type="match status" value="1"/>
</dbReference>
<dbReference type="EMBL" id="BOQE01000001">
    <property type="protein sequence ID" value="GIM48415.1"/>
    <property type="molecule type" value="Genomic_DNA"/>
</dbReference>
<comment type="similarity">
    <text evidence="1 4">Belongs to the bacterial histone-like protein family.</text>
</comment>
<dbReference type="GO" id="GO:1990178">
    <property type="term" value="C:HU-DNA complex"/>
    <property type="evidence" value="ECO:0007669"/>
    <property type="project" value="UniProtKB-ARBA"/>
</dbReference>
<dbReference type="GO" id="GO:0030527">
    <property type="term" value="F:structural constituent of chromatin"/>
    <property type="evidence" value="ECO:0007669"/>
    <property type="project" value="InterPro"/>
</dbReference>
<dbReference type="InterPro" id="IPR010992">
    <property type="entry name" value="IHF-like_DNA-bd_dom_sf"/>
</dbReference>
<dbReference type="GO" id="GO:0010467">
    <property type="term" value="P:gene expression"/>
    <property type="evidence" value="ECO:0007669"/>
    <property type="project" value="UniProtKB-ARBA"/>
</dbReference>
<dbReference type="GO" id="GO:0006270">
    <property type="term" value="P:DNA replication initiation"/>
    <property type="evidence" value="ECO:0007669"/>
    <property type="project" value="UniProtKB-ARBA"/>
</dbReference>
<evidence type="ECO:0000313" key="6">
    <source>
        <dbReference type="Proteomes" id="UP001057291"/>
    </source>
</evidence>
<dbReference type="GO" id="GO:0003677">
    <property type="term" value="F:DNA binding"/>
    <property type="evidence" value="ECO:0007669"/>
    <property type="project" value="UniProtKB-KW"/>
</dbReference>
<dbReference type="CDD" id="cd13831">
    <property type="entry name" value="HU"/>
    <property type="match status" value="1"/>
</dbReference>
<gene>
    <name evidence="5" type="primary">hup</name>
    <name evidence="5" type="ORF">DNHGIG_39640</name>
</gene>
<dbReference type="RefSeq" id="WP_282201295.1">
    <property type="nucleotide sequence ID" value="NZ_BOQE01000001.1"/>
</dbReference>
<evidence type="ECO:0000256" key="1">
    <source>
        <dbReference type="ARBA" id="ARBA00010529"/>
    </source>
</evidence>
<dbReference type="PANTHER" id="PTHR33175:SF3">
    <property type="entry name" value="DNA-BINDING PROTEIN HU-BETA"/>
    <property type="match status" value="1"/>
</dbReference>
<dbReference type="AlphaFoldDB" id="A0AAV4LL47"/>
<proteinExistence type="inferred from homology"/>
<evidence type="ECO:0000313" key="5">
    <source>
        <dbReference type="EMBL" id="GIM48415.1"/>
    </source>
</evidence>
<dbReference type="PANTHER" id="PTHR33175">
    <property type="entry name" value="DNA-BINDING PROTEIN HU"/>
    <property type="match status" value="1"/>
</dbReference>
<dbReference type="SMART" id="SM00411">
    <property type="entry name" value="BHL"/>
    <property type="match status" value="1"/>
</dbReference>
<protein>
    <submittedName>
        <fullName evidence="5">Transcriptional regulator</fullName>
    </submittedName>
</protein>